<keyword evidence="2" id="KW-0433">Leucine-rich repeat</keyword>
<evidence type="ECO:0000256" key="2">
    <source>
        <dbReference type="ARBA" id="ARBA00022614"/>
    </source>
</evidence>
<keyword evidence="4" id="KW-0547">Nucleotide-binding</keyword>
<keyword evidence="5" id="KW-0611">Plant defense</keyword>
<dbReference type="Gene3D" id="1.10.8.430">
    <property type="entry name" value="Helical domain of apoptotic protease-activating factors"/>
    <property type="match status" value="1"/>
</dbReference>
<dbReference type="Pfam" id="PF23598">
    <property type="entry name" value="LRR_14"/>
    <property type="match status" value="1"/>
</dbReference>
<keyword evidence="3" id="KW-0677">Repeat</keyword>
<protein>
    <submittedName>
        <fullName evidence="10">Putative disease resistance protein</fullName>
    </submittedName>
</protein>
<dbReference type="EMBL" id="JAAIUW010000001">
    <property type="protein sequence ID" value="KAF7843316.1"/>
    <property type="molecule type" value="Genomic_DNA"/>
</dbReference>
<evidence type="ECO:0000256" key="3">
    <source>
        <dbReference type="ARBA" id="ARBA00022737"/>
    </source>
</evidence>
<feature type="domain" description="Disease resistance R13L4/SHOC-2-like LRR" evidence="9">
    <location>
        <begin position="457"/>
        <end position="760"/>
    </location>
</feature>
<dbReference type="InterPro" id="IPR058922">
    <property type="entry name" value="WHD_DRP"/>
</dbReference>
<dbReference type="InterPro" id="IPR042197">
    <property type="entry name" value="Apaf_helical"/>
</dbReference>
<dbReference type="InterPro" id="IPR032675">
    <property type="entry name" value="LRR_dom_sf"/>
</dbReference>
<keyword evidence="11" id="KW-1185">Reference proteome</keyword>
<dbReference type="InterPro" id="IPR002182">
    <property type="entry name" value="NB-ARC"/>
</dbReference>
<name>A0A835CJA2_9FABA</name>
<dbReference type="PANTHER" id="PTHR33463">
    <property type="entry name" value="NB-ARC DOMAIN-CONTAINING PROTEIN-RELATED"/>
    <property type="match status" value="1"/>
</dbReference>
<dbReference type="PRINTS" id="PR00364">
    <property type="entry name" value="DISEASERSIST"/>
</dbReference>
<evidence type="ECO:0000313" key="10">
    <source>
        <dbReference type="EMBL" id="KAF7843316.1"/>
    </source>
</evidence>
<proteinExistence type="inferred from homology"/>
<dbReference type="SUPFAM" id="SSF52058">
    <property type="entry name" value="L domain-like"/>
    <property type="match status" value="1"/>
</dbReference>
<reference evidence="10" key="1">
    <citation type="submission" date="2020-09" db="EMBL/GenBank/DDBJ databases">
        <title>Genome-Enabled Discovery of Anthraquinone Biosynthesis in Senna tora.</title>
        <authorList>
            <person name="Kang S.-H."/>
            <person name="Pandey R.P."/>
            <person name="Lee C.-M."/>
            <person name="Sim J.-S."/>
            <person name="Jeong J.-T."/>
            <person name="Choi B.-S."/>
            <person name="Jung M."/>
            <person name="Ginzburg D."/>
            <person name="Zhao K."/>
            <person name="Won S.Y."/>
            <person name="Oh T.-J."/>
            <person name="Yu Y."/>
            <person name="Kim N.-H."/>
            <person name="Lee O.R."/>
            <person name="Lee T.-H."/>
            <person name="Bashyal P."/>
            <person name="Kim T.-S."/>
            <person name="Lee W.-H."/>
            <person name="Kawkins C."/>
            <person name="Kim C.-K."/>
            <person name="Kim J.S."/>
            <person name="Ahn B.O."/>
            <person name="Rhee S.Y."/>
            <person name="Sohng J.K."/>
        </authorList>
    </citation>
    <scope>NUCLEOTIDE SEQUENCE</scope>
    <source>
        <tissue evidence="10">Leaf</tissue>
    </source>
</reference>
<dbReference type="Pfam" id="PF00931">
    <property type="entry name" value="NB-ARC"/>
    <property type="match status" value="1"/>
</dbReference>
<dbReference type="InterPro" id="IPR055414">
    <property type="entry name" value="LRR_R13L4/SHOC2-like"/>
</dbReference>
<dbReference type="Gene3D" id="3.40.50.300">
    <property type="entry name" value="P-loop containing nucleotide triphosphate hydrolases"/>
    <property type="match status" value="1"/>
</dbReference>
<evidence type="ECO:0000313" key="11">
    <source>
        <dbReference type="Proteomes" id="UP000634136"/>
    </source>
</evidence>
<dbReference type="InterPro" id="IPR036388">
    <property type="entry name" value="WH-like_DNA-bd_sf"/>
</dbReference>
<dbReference type="GO" id="GO:0043531">
    <property type="term" value="F:ADP binding"/>
    <property type="evidence" value="ECO:0007669"/>
    <property type="project" value="InterPro"/>
</dbReference>
<evidence type="ECO:0000259" key="9">
    <source>
        <dbReference type="Pfam" id="PF23598"/>
    </source>
</evidence>
<dbReference type="GO" id="GO:0006952">
    <property type="term" value="P:defense response"/>
    <property type="evidence" value="ECO:0007669"/>
    <property type="project" value="UniProtKB-KW"/>
</dbReference>
<gene>
    <name evidence="10" type="ORF">G2W53_000221</name>
</gene>
<evidence type="ECO:0000256" key="6">
    <source>
        <dbReference type="ARBA" id="ARBA00022840"/>
    </source>
</evidence>
<dbReference type="Pfam" id="PF23559">
    <property type="entry name" value="WHD_DRP"/>
    <property type="match status" value="1"/>
</dbReference>
<accession>A0A835CJA2</accession>
<organism evidence="10 11">
    <name type="scientific">Senna tora</name>
    <dbReference type="NCBI Taxonomy" id="362788"/>
    <lineage>
        <taxon>Eukaryota</taxon>
        <taxon>Viridiplantae</taxon>
        <taxon>Streptophyta</taxon>
        <taxon>Embryophyta</taxon>
        <taxon>Tracheophyta</taxon>
        <taxon>Spermatophyta</taxon>
        <taxon>Magnoliopsida</taxon>
        <taxon>eudicotyledons</taxon>
        <taxon>Gunneridae</taxon>
        <taxon>Pentapetalae</taxon>
        <taxon>rosids</taxon>
        <taxon>fabids</taxon>
        <taxon>Fabales</taxon>
        <taxon>Fabaceae</taxon>
        <taxon>Caesalpinioideae</taxon>
        <taxon>Cassia clade</taxon>
        <taxon>Senna</taxon>
    </lineage>
</organism>
<dbReference type="GO" id="GO:0005524">
    <property type="term" value="F:ATP binding"/>
    <property type="evidence" value="ECO:0007669"/>
    <property type="project" value="UniProtKB-KW"/>
</dbReference>
<evidence type="ECO:0000259" key="7">
    <source>
        <dbReference type="Pfam" id="PF00931"/>
    </source>
</evidence>
<dbReference type="FunFam" id="1.10.10.10:FF:000322">
    <property type="entry name" value="Probable disease resistance protein At1g63360"/>
    <property type="match status" value="1"/>
</dbReference>
<comment type="caution">
    <text evidence="10">The sequence shown here is derived from an EMBL/GenBank/DDBJ whole genome shotgun (WGS) entry which is preliminary data.</text>
</comment>
<dbReference type="SUPFAM" id="SSF52540">
    <property type="entry name" value="P-loop containing nucleoside triphosphate hydrolases"/>
    <property type="match status" value="1"/>
</dbReference>
<dbReference type="Gene3D" id="1.10.10.10">
    <property type="entry name" value="Winged helix-like DNA-binding domain superfamily/Winged helix DNA-binding domain"/>
    <property type="match status" value="1"/>
</dbReference>
<feature type="domain" description="NB-ARC" evidence="7">
    <location>
        <begin position="75"/>
        <end position="245"/>
    </location>
</feature>
<dbReference type="FunFam" id="3.40.50.300:FF:001091">
    <property type="entry name" value="Probable disease resistance protein At1g61300"/>
    <property type="match status" value="1"/>
</dbReference>
<comment type="similarity">
    <text evidence="1">Belongs to the disease resistance NB-LRR family.</text>
</comment>
<evidence type="ECO:0000256" key="1">
    <source>
        <dbReference type="ARBA" id="ARBA00008894"/>
    </source>
</evidence>
<feature type="domain" description="Disease resistance protein winged helix" evidence="8">
    <location>
        <begin position="331"/>
        <end position="405"/>
    </location>
</feature>
<dbReference type="Proteomes" id="UP000634136">
    <property type="component" value="Unassembled WGS sequence"/>
</dbReference>
<evidence type="ECO:0000259" key="8">
    <source>
        <dbReference type="Pfam" id="PF23559"/>
    </source>
</evidence>
<keyword evidence="6" id="KW-0067">ATP-binding</keyword>
<dbReference type="InterPro" id="IPR027417">
    <property type="entry name" value="P-loop_NTPase"/>
</dbReference>
<dbReference type="Gene3D" id="3.80.10.10">
    <property type="entry name" value="Ribonuclease Inhibitor"/>
    <property type="match status" value="2"/>
</dbReference>
<dbReference type="PANTHER" id="PTHR33463:SF220">
    <property type="entry name" value="NB-ARC DOMAIN-CONTAINING PROTEIN"/>
    <property type="match status" value="1"/>
</dbReference>
<dbReference type="OrthoDB" id="664960at2759"/>
<dbReference type="AlphaFoldDB" id="A0A835CJA2"/>
<dbReference type="InterPro" id="IPR050905">
    <property type="entry name" value="Plant_NBS-LRR"/>
</dbReference>
<sequence length="815" mass="93323">MKEDVEAKIEQVENTGDMRRTQQVNGKNVAEMLKEVDDLVNTGKSFTSKDVELAQKLPLKAIEMPQDETVGSDLMLQKVWNSIEEDNVGVIGLYGMGGAGKTTLSKRINNELVHRRPDFNLVMWVVVSKDLNVDSVMDKIRKKVGIEDHTWGDCSDQDDRIAKIYRVLKRKKFVLILDDIWERVDLKMIGVPHPKETNFQSKVLFTTRSEDVCAQMDAQKKHKVECLKEEEAFELFCKKVGDDTLKSHPEIPKLAMEMALECKGLPLALIVVGCAMAGKKSLEAWEHSKNNLKTSSWTALSLETKVLSILKFSYDQLPDETHKNCFLYCALYPEDHEIPVRDLIDKWIGEGFLCRKDRVTSIRDMRGHGEFVIETLKSSCLLESVEDDITLSRTVKMHDVIRDMALWLARDQDKNRNKILAEGDAILQVSRDDVNNFDQTRENVERVSIINFDEFHIPMGAFPNLTTLVLESTSRNVKVTGLSNIQYMKKLKVLTLESFSATIELPAEIGGLVLLEYLSLEGEIWASKFPMELKNLKKLKLFSLKISGGDLVSIPSEVISSLEQLRILRFISDAKGTRSEEIELLEKLESLPMLEEVCIELTTENGLKKLLESTKLQSCIRYLCLKDMETQINMPLVLECMSRSMKQLMEIKFWMCCYMKDCSTIFASWCSLSMLQSAEFSELDLVTHLTWLKYAPQLQYLFIGYIDSLEEVIKEEEDKGRDSSIVDNNIFSRLVQLHLYGLPKLKSIHNTPLSFPSLRSVTILNCPKLNKLPFCSANDKLKEILVEQSWCDNLEWDDVAIKHKFQSKFQYFPEP</sequence>
<dbReference type="FunFam" id="1.10.8.430:FF:000003">
    <property type="entry name" value="Probable disease resistance protein At5g66910"/>
    <property type="match status" value="1"/>
</dbReference>
<evidence type="ECO:0000256" key="4">
    <source>
        <dbReference type="ARBA" id="ARBA00022741"/>
    </source>
</evidence>
<evidence type="ECO:0000256" key="5">
    <source>
        <dbReference type="ARBA" id="ARBA00022821"/>
    </source>
</evidence>